<keyword evidence="5" id="KW-1185">Reference proteome</keyword>
<keyword evidence="2 4" id="KW-0808">Transferase</keyword>
<dbReference type="GO" id="GO:0016757">
    <property type="term" value="F:glycosyltransferase activity"/>
    <property type="evidence" value="ECO:0007669"/>
    <property type="project" value="UniProtKB-KW"/>
</dbReference>
<evidence type="ECO:0000256" key="2">
    <source>
        <dbReference type="ARBA" id="ARBA00022679"/>
    </source>
</evidence>
<accession>A0A975S7B9</accession>
<keyword evidence="1 4" id="KW-0328">Glycosyltransferase</keyword>
<proteinExistence type="predicted"/>
<dbReference type="Proteomes" id="UP000680588">
    <property type="component" value="Chromosome"/>
</dbReference>
<dbReference type="PANTHER" id="PTHR12526">
    <property type="entry name" value="GLYCOSYLTRANSFERASE"/>
    <property type="match status" value="1"/>
</dbReference>
<dbReference type="RefSeq" id="WP_104055225.1">
    <property type="nucleotide sequence ID" value="NZ_CP076456.1"/>
</dbReference>
<dbReference type="Gene3D" id="3.40.50.2000">
    <property type="entry name" value="Glycogen Phosphorylase B"/>
    <property type="match status" value="2"/>
</dbReference>
<dbReference type="PANTHER" id="PTHR12526:SF510">
    <property type="entry name" value="D-INOSITOL 3-PHOSPHATE GLYCOSYLTRANSFERASE"/>
    <property type="match status" value="1"/>
</dbReference>
<dbReference type="InterPro" id="IPR028098">
    <property type="entry name" value="Glyco_trans_4-like_N"/>
</dbReference>
<dbReference type="EC" id="2.4.-.-" evidence="4"/>
<evidence type="ECO:0000256" key="1">
    <source>
        <dbReference type="ARBA" id="ARBA00022676"/>
    </source>
</evidence>
<name>A0A975S7B9_9MICC</name>
<dbReference type="AlphaFoldDB" id="A0A975S7B9"/>
<dbReference type="Pfam" id="PF13579">
    <property type="entry name" value="Glyco_trans_4_4"/>
    <property type="match status" value="1"/>
</dbReference>
<reference evidence="4" key="1">
    <citation type="submission" date="2021-06" db="EMBL/GenBank/DDBJ databases">
        <title>Novel species in genus Arthrobacter.</title>
        <authorList>
            <person name="Zhang G."/>
        </authorList>
    </citation>
    <scope>NUCLEOTIDE SEQUENCE</scope>
    <source>
        <strain evidence="4">Zg-ZUI122</strain>
    </source>
</reference>
<evidence type="ECO:0000313" key="4">
    <source>
        <dbReference type="EMBL" id="QWQ37144.1"/>
    </source>
</evidence>
<dbReference type="SUPFAM" id="SSF53756">
    <property type="entry name" value="UDP-Glycosyltransferase/glycogen phosphorylase"/>
    <property type="match status" value="1"/>
</dbReference>
<evidence type="ECO:0000313" key="5">
    <source>
        <dbReference type="Proteomes" id="UP000680588"/>
    </source>
</evidence>
<sequence>MRIQVHDFSGHPFQAELSRELAARGHNVDHVYSTQYGSGKGLLERTAADPEQLGFSPLTTKRPFQKYSAAGRIRFERAYAATWLEHTEQTAPDCVVACNVPLFALAAFKRAAARRKQPWLLWHQDLFSNAISEELGRRLPAPAALVGRAAVRRIEAGVVIGARQVVAIGEEFRQAYREWGLTTDHVTVIPNWAPIDEITPRARDNEWAGLHLPAGEELRLLYAGTLGRKHNPLLLAALLREALAAGLPARLIVASEGEGIDMLREDLAREPELPVTLLPFQAAADLPDMLGSADVLVTILEPEASRFSIPSKVLSSLAAGRPVLGLMPEDNPAAADILAAAGFVGPPTDFGVAAAVGWLRRLHADPAAARAAGMQGRKLAESRFGIGPIADRFETVLRKVVPGPSALSRVRPAHAAAGFRVFPGKAS</sequence>
<organism evidence="4 5">
    <name type="scientific">Arthrobacter sunyaminii</name>
    <dbReference type="NCBI Taxonomy" id="2816859"/>
    <lineage>
        <taxon>Bacteria</taxon>
        <taxon>Bacillati</taxon>
        <taxon>Actinomycetota</taxon>
        <taxon>Actinomycetes</taxon>
        <taxon>Micrococcales</taxon>
        <taxon>Micrococcaceae</taxon>
        <taxon>Arthrobacter</taxon>
    </lineage>
</organism>
<feature type="domain" description="Glycosyltransferase subfamily 4-like N-terminal" evidence="3">
    <location>
        <begin position="15"/>
        <end position="192"/>
    </location>
</feature>
<dbReference type="KEGG" id="asun:KG104_05080"/>
<protein>
    <submittedName>
        <fullName evidence="4">Glycosyltransferase</fullName>
        <ecNumber evidence="4">2.4.-.-</ecNumber>
    </submittedName>
</protein>
<dbReference type="EMBL" id="CP076456">
    <property type="protein sequence ID" value="QWQ37144.1"/>
    <property type="molecule type" value="Genomic_DNA"/>
</dbReference>
<evidence type="ECO:0000259" key="3">
    <source>
        <dbReference type="Pfam" id="PF13579"/>
    </source>
</evidence>
<gene>
    <name evidence="4" type="ORF">KG104_05080</name>
</gene>